<dbReference type="InterPro" id="IPR031424">
    <property type="entry name" value="QVR-like"/>
</dbReference>
<reference evidence="10" key="1">
    <citation type="submission" date="2022-05" db="EMBL/GenBank/DDBJ databases">
        <authorList>
            <person name="Okamura Y."/>
        </authorList>
    </citation>
    <scope>NUCLEOTIDE SEQUENCE</scope>
</reference>
<gene>
    <name evidence="10" type="ORF">PIBRA_LOCUS6771</name>
</gene>
<accession>A0A9P0XCT4</accession>
<proteinExistence type="predicted"/>
<sequence>MRSPATRWRQAILAFSLDRSLLLYTCSEENLIKIMGRCVAFTLAALLATIDIGSCLQCYQCNSQSDPTCKDPIGGRTPIVDCATQDSINYNRAYLSLILPRELVEGVTGAPRYCHKIVFQSGTTVRTCLDANPTELNQTCRLLENAAKSVPSDPSKQLKHCSVCDKDRCNGAGSIVASAPLALLALVATFLYTKQ</sequence>
<keyword evidence="5 9" id="KW-1133">Transmembrane helix</keyword>
<evidence type="ECO:0000256" key="5">
    <source>
        <dbReference type="ARBA" id="ARBA00022989"/>
    </source>
</evidence>
<keyword evidence="3 9" id="KW-0812">Transmembrane</keyword>
<dbReference type="GO" id="GO:0032222">
    <property type="term" value="P:regulation of synaptic transmission, cholinergic"/>
    <property type="evidence" value="ECO:0007669"/>
    <property type="project" value="InterPro"/>
</dbReference>
<feature type="transmembrane region" description="Helical" evidence="9">
    <location>
        <begin position="171"/>
        <end position="192"/>
    </location>
</feature>
<keyword evidence="6 9" id="KW-0472">Membrane</keyword>
<evidence type="ECO:0000256" key="9">
    <source>
        <dbReference type="SAM" id="Phobius"/>
    </source>
</evidence>
<keyword evidence="11" id="KW-1185">Reference proteome</keyword>
<evidence type="ECO:0000256" key="8">
    <source>
        <dbReference type="ARBA" id="ARBA00023288"/>
    </source>
</evidence>
<name>A0A9P0XCT4_PIEBR</name>
<evidence type="ECO:0008006" key="12">
    <source>
        <dbReference type="Google" id="ProtNLM"/>
    </source>
</evidence>
<dbReference type="GO" id="GO:0030431">
    <property type="term" value="P:sleep"/>
    <property type="evidence" value="ECO:0007669"/>
    <property type="project" value="InterPro"/>
</dbReference>
<evidence type="ECO:0000256" key="7">
    <source>
        <dbReference type="ARBA" id="ARBA00023180"/>
    </source>
</evidence>
<protein>
    <recommendedName>
        <fullName evidence="12">Protein sleepless</fullName>
    </recommendedName>
</protein>
<evidence type="ECO:0000256" key="6">
    <source>
        <dbReference type="ARBA" id="ARBA00023136"/>
    </source>
</evidence>
<evidence type="ECO:0000256" key="4">
    <source>
        <dbReference type="ARBA" id="ARBA00022729"/>
    </source>
</evidence>
<dbReference type="InterPro" id="IPR050975">
    <property type="entry name" value="Sleep_regulator"/>
</dbReference>
<dbReference type="Pfam" id="PF17064">
    <property type="entry name" value="QVR"/>
    <property type="match status" value="1"/>
</dbReference>
<evidence type="ECO:0000256" key="2">
    <source>
        <dbReference type="ARBA" id="ARBA00022622"/>
    </source>
</evidence>
<comment type="subcellular location">
    <subcellularLocation>
        <location evidence="1">Membrane</location>
        <topology evidence="1">Lipid-anchor</topology>
        <topology evidence="1">GPI-anchor</topology>
    </subcellularLocation>
</comment>
<dbReference type="GO" id="GO:0098552">
    <property type="term" value="C:side of membrane"/>
    <property type="evidence" value="ECO:0007669"/>
    <property type="project" value="UniProtKB-KW"/>
</dbReference>
<keyword evidence="4" id="KW-0732">Signal</keyword>
<dbReference type="AlphaFoldDB" id="A0A9P0XCT4"/>
<keyword evidence="7" id="KW-0325">Glycoprotein</keyword>
<evidence type="ECO:0000313" key="10">
    <source>
        <dbReference type="EMBL" id="CAH4030089.1"/>
    </source>
</evidence>
<evidence type="ECO:0000256" key="3">
    <source>
        <dbReference type="ARBA" id="ARBA00022692"/>
    </source>
</evidence>
<keyword evidence="8" id="KW-0449">Lipoprotein</keyword>
<evidence type="ECO:0000313" key="11">
    <source>
        <dbReference type="Proteomes" id="UP001152562"/>
    </source>
</evidence>
<dbReference type="Proteomes" id="UP001152562">
    <property type="component" value="Unassembled WGS sequence"/>
</dbReference>
<dbReference type="EMBL" id="CALOZG010000010">
    <property type="protein sequence ID" value="CAH4030089.1"/>
    <property type="molecule type" value="Genomic_DNA"/>
</dbReference>
<evidence type="ECO:0000256" key="1">
    <source>
        <dbReference type="ARBA" id="ARBA00004589"/>
    </source>
</evidence>
<comment type="caution">
    <text evidence="10">The sequence shown here is derived from an EMBL/GenBank/DDBJ whole genome shotgun (WGS) entry which is preliminary data.</text>
</comment>
<keyword evidence="2" id="KW-0336">GPI-anchor</keyword>
<dbReference type="PANTHER" id="PTHR33562">
    <property type="entry name" value="ATILLA, ISOFORM B-RELATED-RELATED"/>
    <property type="match status" value="1"/>
</dbReference>
<organism evidence="10 11">
    <name type="scientific">Pieris brassicae</name>
    <name type="common">White butterfly</name>
    <name type="synonym">Large white butterfly</name>
    <dbReference type="NCBI Taxonomy" id="7116"/>
    <lineage>
        <taxon>Eukaryota</taxon>
        <taxon>Metazoa</taxon>
        <taxon>Ecdysozoa</taxon>
        <taxon>Arthropoda</taxon>
        <taxon>Hexapoda</taxon>
        <taxon>Insecta</taxon>
        <taxon>Pterygota</taxon>
        <taxon>Neoptera</taxon>
        <taxon>Endopterygota</taxon>
        <taxon>Lepidoptera</taxon>
        <taxon>Glossata</taxon>
        <taxon>Ditrysia</taxon>
        <taxon>Papilionoidea</taxon>
        <taxon>Pieridae</taxon>
        <taxon>Pierinae</taxon>
        <taxon>Pieris</taxon>
    </lineage>
</organism>